<dbReference type="AlphaFoldDB" id="A0A9N9MFX8"/>
<reference evidence="2" key="1">
    <citation type="submission" date="2022-01" db="EMBL/GenBank/DDBJ databases">
        <authorList>
            <person name="King R."/>
        </authorList>
    </citation>
    <scope>NUCLEOTIDE SEQUENCE</scope>
</reference>
<protein>
    <recommendedName>
        <fullName evidence="4">Transposase</fullName>
    </recommendedName>
</protein>
<dbReference type="OrthoDB" id="6745354at2759"/>
<evidence type="ECO:0000313" key="3">
    <source>
        <dbReference type="Proteomes" id="UP001152799"/>
    </source>
</evidence>
<name>A0A9N9MFX8_9CUCU</name>
<sequence length="139" mass="15697">MLQRMDEDPNIANCILWSDESSFPTCGEVNKQNNRMWATNNPNFTKVIKTQGRHKTRQRRLNDNLPVAAGTSKEKTQKARGTIQSATTTEQASNQRSPTRNKVHYEKQTTGQESTTLDTLAQIPRHAEDKARTSTKAIV</sequence>
<keyword evidence="3" id="KW-1185">Reference proteome</keyword>
<gene>
    <name evidence="2" type="ORF">CEUTPL_LOCUS4195</name>
</gene>
<proteinExistence type="predicted"/>
<feature type="region of interest" description="Disordered" evidence="1">
    <location>
        <begin position="50"/>
        <end position="114"/>
    </location>
</feature>
<evidence type="ECO:0000256" key="1">
    <source>
        <dbReference type="SAM" id="MobiDB-lite"/>
    </source>
</evidence>
<dbReference type="Proteomes" id="UP001152799">
    <property type="component" value="Chromosome 14"/>
</dbReference>
<feature type="compositionally biased region" description="Polar residues" evidence="1">
    <location>
        <begin position="82"/>
        <end position="100"/>
    </location>
</feature>
<organism evidence="2 3">
    <name type="scientific">Ceutorhynchus assimilis</name>
    <name type="common">cabbage seed weevil</name>
    <dbReference type="NCBI Taxonomy" id="467358"/>
    <lineage>
        <taxon>Eukaryota</taxon>
        <taxon>Metazoa</taxon>
        <taxon>Ecdysozoa</taxon>
        <taxon>Arthropoda</taxon>
        <taxon>Hexapoda</taxon>
        <taxon>Insecta</taxon>
        <taxon>Pterygota</taxon>
        <taxon>Neoptera</taxon>
        <taxon>Endopterygota</taxon>
        <taxon>Coleoptera</taxon>
        <taxon>Polyphaga</taxon>
        <taxon>Cucujiformia</taxon>
        <taxon>Curculionidae</taxon>
        <taxon>Ceutorhynchinae</taxon>
        <taxon>Ceutorhynchus</taxon>
    </lineage>
</organism>
<evidence type="ECO:0008006" key="4">
    <source>
        <dbReference type="Google" id="ProtNLM"/>
    </source>
</evidence>
<accession>A0A9N9MFX8</accession>
<dbReference type="EMBL" id="OU892290">
    <property type="protein sequence ID" value="CAG9763537.1"/>
    <property type="molecule type" value="Genomic_DNA"/>
</dbReference>
<evidence type="ECO:0000313" key="2">
    <source>
        <dbReference type="EMBL" id="CAG9763537.1"/>
    </source>
</evidence>